<protein>
    <submittedName>
        <fullName evidence="2">AfsR-like transcriptional regulator TcrA</fullName>
    </submittedName>
</protein>
<evidence type="ECO:0000313" key="2">
    <source>
        <dbReference type="EMBL" id="GAA2196988.1"/>
    </source>
</evidence>
<dbReference type="InterPro" id="IPR027417">
    <property type="entry name" value="P-loop_NTPase"/>
</dbReference>
<dbReference type="RefSeq" id="WP_346162984.1">
    <property type="nucleotide sequence ID" value="NZ_BAAAOQ010000010.1"/>
</dbReference>
<proteinExistence type="predicted"/>
<dbReference type="Pfam" id="PF13424">
    <property type="entry name" value="TPR_12"/>
    <property type="match status" value="3"/>
</dbReference>
<evidence type="ECO:0000313" key="3">
    <source>
        <dbReference type="Proteomes" id="UP001501391"/>
    </source>
</evidence>
<dbReference type="Gene3D" id="3.40.50.300">
    <property type="entry name" value="P-loop containing nucleotide triphosphate hydrolases"/>
    <property type="match status" value="1"/>
</dbReference>
<dbReference type="SUPFAM" id="SSF48452">
    <property type="entry name" value="TPR-like"/>
    <property type="match status" value="2"/>
</dbReference>
<reference evidence="2 3" key="1">
    <citation type="journal article" date="2019" name="Int. J. Syst. Evol. Microbiol.">
        <title>The Global Catalogue of Microorganisms (GCM) 10K type strain sequencing project: providing services to taxonomists for standard genome sequencing and annotation.</title>
        <authorList>
            <consortium name="The Broad Institute Genomics Platform"/>
            <consortium name="The Broad Institute Genome Sequencing Center for Infectious Disease"/>
            <person name="Wu L."/>
            <person name="Ma J."/>
        </authorList>
    </citation>
    <scope>NUCLEOTIDE SEQUENCE [LARGE SCALE GENOMIC DNA]</scope>
    <source>
        <strain evidence="2 3">JCM 14924</strain>
    </source>
</reference>
<evidence type="ECO:0000259" key="1">
    <source>
        <dbReference type="Pfam" id="PF00931"/>
    </source>
</evidence>
<dbReference type="InterPro" id="IPR019734">
    <property type="entry name" value="TPR_rpt"/>
</dbReference>
<dbReference type="EMBL" id="BAAAOQ010000010">
    <property type="protein sequence ID" value="GAA2196988.1"/>
    <property type="molecule type" value="Genomic_DNA"/>
</dbReference>
<dbReference type="Gene3D" id="1.25.40.10">
    <property type="entry name" value="Tetratricopeptide repeat domain"/>
    <property type="match status" value="2"/>
</dbReference>
<dbReference type="PANTHER" id="PTHR47691">
    <property type="entry name" value="REGULATOR-RELATED"/>
    <property type="match status" value="1"/>
</dbReference>
<feature type="domain" description="NB-ARC" evidence="1">
    <location>
        <begin position="65"/>
        <end position="230"/>
    </location>
</feature>
<dbReference type="SUPFAM" id="SSF52540">
    <property type="entry name" value="P-loop containing nucleoside triphosphate hydrolases"/>
    <property type="match status" value="1"/>
</dbReference>
<comment type="caution">
    <text evidence="2">The sequence shown here is derived from an EMBL/GenBank/DDBJ whole genome shotgun (WGS) entry which is preliminary data.</text>
</comment>
<organism evidence="2 3">
    <name type="scientific">Streptomyces bangladeshensis</name>
    <dbReference type="NCBI Taxonomy" id="295352"/>
    <lineage>
        <taxon>Bacteria</taxon>
        <taxon>Bacillati</taxon>
        <taxon>Actinomycetota</taxon>
        <taxon>Actinomycetes</taxon>
        <taxon>Kitasatosporales</taxon>
        <taxon>Streptomycetaceae</taxon>
        <taxon>Streptomyces</taxon>
    </lineage>
</organism>
<dbReference type="Proteomes" id="UP001501391">
    <property type="component" value="Unassembled WGS sequence"/>
</dbReference>
<keyword evidence="3" id="KW-1185">Reference proteome</keyword>
<sequence>MSVRPFRAARAVDHDEAVSGGDHIHFDAGRFYGPVVGKQENHYGPAPTSLAALPAAPAFFTGREAAVAELLAALTADDEESAPAVVISAVAGLGGVGKTALALHVAHTAREEGRFPGGVLFIDLRGYDRAPVTTDQAVLSLLRALGVRDTDMPPTPEERYAFYRSRLADREPVLIVLDNASAPEQIAPLLPGGGRGHRVLVTSRDVLDSLPVRQLRIEALAPEASRDLVQRLLTSFDPTDRRAVEEPGAVAGLCELCGHLPLALLIAGQLLRRRRHRPVATLTAELRRAADRVRKLRARGVDQYGRELALRPVFDVMYARLEPELAALFRLLGQAPGADIGLDPAAVLTGLPQEDLEPLLDDLAAACLLTPLPGGRWQMHDLLRQYARALATEESGLAPPATEGRRRLLGYYFLGVWAAKITIKGGQSDIFGRDLFHALGWLDSERSGLLAAALWTKGENTEETELAVTLALVLDDYFALRRAYDDWEQLARNACEAARGIGDRELEARSWGCLGNALRGLRRYEEAIDAFHHARRIFAGLGDRLGQGNAWASLGACLISLRRHEEAADAFRRCIDVYTALGDRKGIATARSNLGVLLEGLGQLDEAEDTVRRASEMHRQLGDRRAEAVAQDNLGTILRRLGRSEEAARAHVRALDLCIGAHDFHGATRAWDNFGLTMQSLGRYDEAIGIHTQARDAYARLHLNDGPAEASACRNLGVALLAAGRPDEALSVLEEARDLSRRHDDWYGAGAAAQSSALAHARRSRFGEAVSAWLAAAEAYERGGFTELADQARQRAQRLG</sequence>
<dbReference type="Pfam" id="PF00931">
    <property type="entry name" value="NB-ARC"/>
    <property type="match status" value="1"/>
</dbReference>
<dbReference type="InterPro" id="IPR011990">
    <property type="entry name" value="TPR-like_helical_dom_sf"/>
</dbReference>
<dbReference type="SMART" id="SM00028">
    <property type="entry name" value="TPR"/>
    <property type="match status" value="6"/>
</dbReference>
<gene>
    <name evidence="2" type="primary">tcrA_1</name>
    <name evidence="2" type="ORF">GCM10009787_33520</name>
</gene>
<name>A0ABN3BKF1_9ACTN</name>
<dbReference type="PRINTS" id="PR00364">
    <property type="entry name" value="DISEASERSIST"/>
</dbReference>
<accession>A0ABN3BKF1</accession>
<dbReference type="PANTHER" id="PTHR47691:SF3">
    <property type="entry name" value="HTH-TYPE TRANSCRIPTIONAL REGULATOR RV0890C-RELATED"/>
    <property type="match status" value="1"/>
</dbReference>
<dbReference type="InterPro" id="IPR002182">
    <property type="entry name" value="NB-ARC"/>
</dbReference>